<gene>
    <name evidence="2" type="ORF">PGTUg99_029827</name>
</gene>
<feature type="region of interest" description="Disordered" evidence="1">
    <location>
        <begin position="1"/>
        <end position="55"/>
    </location>
</feature>
<feature type="compositionally biased region" description="Basic and acidic residues" evidence="1">
    <location>
        <begin position="25"/>
        <end position="43"/>
    </location>
</feature>
<feature type="compositionally biased region" description="Acidic residues" evidence="1">
    <location>
        <begin position="14"/>
        <end position="24"/>
    </location>
</feature>
<sequence length="200" mass="22061">MEADARFASRYVVDQDDDTDDTGTDLDKDNDDDRKSDRSDQSDSNRSNQSHDVSELDLQHVVLSRSHSPERAGTTDSNVYDCSRYYKFSLRHADPAVLHISLLTAMLAIFDHASFARSSWLLKCGKDLLALTAATGLGQPRKKGVDKRTPAPLAHAKPHARWGLACTPARQRKLACGPARQSTECRPACRPARQAFAAVP</sequence>
<evidence type="ECO:0000313" key="3">
    <source>
        <dbReference type="Proteomes" id="UP000325313"/>
    </source>
</evidence>
<protein>
    <submittedName>
        <fullName evidence="2">Uncharacterized protein</fullName>
    </submittedName>
</protein>
<evidence type="ECO:0000256" key="1">
    <source>
        <dbReference type="SAM" id="MobiDB-lite"/>
    </source>
</evidence>
<reference evidence="2 3" key="1">
    <citation type="submission" date="2019-05" db="EMBL/GenBank/DDBJ databases">
        <title>Emergence of the Ug99 lineage of the wheat stem rust pathogen through somatic hybridization.</title>
        <authorList>
            <person name="Li F."/>
            <person name="Upadhyaya N.M."/>
            <person name="Sperschneider J."/>
            <person name="Matny O."/>
            <person name="Nguyen-Phuc H."/>
            <person name="Mago R."/>
            <person name="Raley C."/>
            <person name="Miller M.E."/>
            <person name="Silverstein K.A.T."/>
            <person name="Henningsen E."/>
            <person name="Hirsch C.D."/>
            <person name="Visser B."/>
            <person name="Pretorius Z.A."/>
            <person name="Steffenson B.J."/>
            <person name="Schwessinger B."/>
            <person name="Dodds P.N."/>
            <person name="Figueroa M."/>
        </authorList>
    </citation>
    <scope>NUCLEOTIDE SEQUENCE [LARGE SCALE GENOMIC DNA]</scope>
    <source>
        <strain evidence="2 3">Ug99</strain>
    </source>
</reference>
<name>A0A5B0S8R2_PUCGR</name>
<dbReference type="EMBL" id="VDEP01000070">
    <property type="protein sequence ID" value="KAA1133875.1"/>
    <property type="molecule type" value="Genomic_DNA"/>
</dbReference>
<evidence type="ECO:0000313" key="2">
    <source>
        <dbReference type="EMBL" id="KAA1133875.1"/>
    </source>
</evidence>
<organism evidence="2 3">
    <name type="scientific">Puccinia graminis f. sp. tritici</name>
    <dbReference type="NCBI Taxonomy" id="56615"/>
    <lineage>
        <taxon>Eukaryota</taxon>
        <taxon>Fungi</taxon>
        <taxon>Dikarya</taxon>
        <taxon>Basidiomycota</taxon>
        <taxon>Pucciniomycotina</taxon>
        <taxon>Pucciniomycetes</taxon>
        <taxon>Pucciniales</taxon>
        <taxon>Pucciniaceae</taxon>
        <taxon>Puccinia</taxon>
    </lineage>
</organism>
<accession>A0A5B0S8R2</accession>
<comment type="caution">
    <text evidence="2">The sequence shown here is derived from an EMBL/GenBank/DDBJ whole genome shotgun (WGS) entry which is preliminary data.</text>
</comment>
<proteinExistence type="predicted"/>
<dbReference type="AlphaFoldDB" id="A0A5B0S8R2"/>
<dbReference type="Proteomes" id="UP000325313">
    <property type="component" value="Unassembled WGS sequence"/>
</dbReference>